<comment type="caution">
    <text evidence="2">The sequence shown here is derived from an EMBL/GenBank/DDBJ whole genome shotgun (WGS) entry which is preliminary data.</text>
</comment>
<dbReference type="EMBL" id="BGPR01005109">
    <property type="protein sequence ID" value="GBN06894.1"/>
    <property type="molecule type" value="Genomic_DNA"/>
</dbReference>
<evidence type="ECO:0000313" key="3">
    <source>
        <dbReference type="Proteomes" id="UP000499080"/>
    </source>
</evidence>
<reference evidence="2 3" key="1">
    <citation type="journal article" date="2019" name="Sci. Rep.">
        <title>Orb-weaving spider Araneus ventricosus genome elucidates the spidroin gene catalogue.</title>
        <authorList>
            <person name="Kono N."/>
            <person name="Nakamura H."/>
            <person name="Ohtoshi R."/>
            <person name="Moran D.A.P."/>
            <person name="Shinohara A."/>
            <person name="Yoshida Y."/>
            <person name="Fujiwara M."/>
            <person name="Mori M."/>
            <person name="Tomita M."/>
            <person name="Arakawa K."/>
        </authorList>
    </citation>
    <scope>NUCLEOTIDE SEQUENCE [LARGE SCALE GENOMIC DNA]</scope>
</reference>
<dbReference type="AlphaFoldDB" id="A0A4Y2KWR1"/>
<keyword evidence="3" id="KW-1185">Reference proteome</keyword>
<evidence type="ECO:0000256" key="1">
    <source>
        <dbReference type="SAM" id="MobiDB-lite"/>
    </source>
</evidence>
<gene>
    <name evidence="2" type="ORF">AVEN_110169_1</name>
</gene>
<feature type="region of interest" description="Disordered" evidence="1">
    <location>
        <begin position="126"/>
        <end position="151"/>
    </location>
</feature>
<protein>
    <submittedName>
        <fullName evidence="2">Uncharacterized protein</fullName>
    </submittedName>
</protein>
<proteinExistence type="predicted"/>
<dbReference type="Proteomes" id="UP000499080">
    <property type="component" value="Unassembled WGS sequence"/>
</dbReference>
<organism evidence="2 3">
    <name type="scientific">Araneus ventricosus</name>
    <name type="common">Orbweaver spider</name>
    <name type="synonym">Epeira ventricosa</name>
    <dbReference type="NCBI Taxonomy" id="182803"/>
    <lineage>
        <taxon>Eukaryota</taxon>
        <taxon>Metazoa</taxon>
        <taxon>Ecdysozoa</taxon>
        <taxon>Arthropoda</taxon>
        <taxon>Chelicerata</taxon>
        <taxon>Arachnida</taxon>
        <taxon>Araneae</taxon>
        <taxon>Araneomorphae</taxon>
        <taxon>Entelegynae</taxon>
        <taxon>Araneoidea</taxon>
        <taxon>Araneidae</taxon>
        <taxon>Araneus</taxon>
    </lineage>
</organism>
<feature type="compositionally biased region" description="Basic residues" evidence="1">
    <location>
        <begin position="126"/>
        <end position="144"/>
    </location>
</feature>
<name>A0A4Y2KWR1_ARAVE</name>
<evidence type="ECO:0000313" key="2">
    <source>
        <dbReference type="EMBL" id="GBN06894.1"/>
    </source>
</evidence>
<accession>A0A4Y2KWR1</accession>
<sequence length="151" mass="17631">MDNIPFDFIQHNSMLHEEPESLPEEQLSAAEENNNVGISDMCEEMRFSEENVVLQDSATGTEFMQFDEVSLIMERDKHGIKVLKNSIIAVYIQEELVVDYFLTGLEISYDSGTGYHFHHRLHPLHLHPHHNPPHHLRHLPHQNHHRQDSLL</sequence>